<accession>A0A395NRL0</accession>
<gene>
    <name evidence="1" type="ORF">TARUN_3618</name>
</gene>
<dbReference type="OrthoDB" id="3513679at2759"/>
<evidence type="ECO:0000313" key="2">
    <source>
        <dbReference type="Proteomes" id="UP000266272"/>
    </source>
</evidence>
<sequence length="162" mass="17845">MSQLPVLLIRTGVEDGLSEPISFEPIAHKIESFVNGSHGETAARMTLETAVDFVISLEKREVAAFGPQPDPVASTRDLENGGICGPSSILYEARKLGWGDEPMAGPSSQWAYVENCPKESPYGNLDETMNEAERVARVTATWFEENRPEEPRGIPWRGGEHF</sequence>
<comment type="caution">
    <text evidence="1">The sequence shown here is derived from an EMBL/GenBank/DDBJ whole genome shotgun (WGS) entry which is preliminary data.</text>
</comment>
<dbReference type="EMBL" id="PXOA01000199">
    <property type="protein sequence ID" value="RFU78648.1"/>
    <property type="molecule type" value="Genomic_DNA"/>
</dbReference>
<organism evidence="1 2">
    <name type="scientific">Trichoderma arundinaceum</name>
    <dbReference type="NCBI Taxonomy" id="490622"/>
    <lineage>
        <taxon>Eukaryota</taxon>
        <taxon>Fungi</taxon>
        <taxon>Dikarya</taxon>
        <taxon>Ascomycota</taxon>
        <taxon>Pezizomycotina</taxon>
        <taxon>Sordariomycetes</taxon>
        <taxon>Hypocreomycetidae</taxon>
        <taxon>Hypocreales</taxon>
        <taxon>Hypocreaceae</taxon>
        <taxon>Trichoderma</taxon>
    </lineage>
</organism>
<dbReference type="AlphaFoldDB" id="A0A395NRL0"/>
<dbReference type="Proteomes" id="UP000266272">
    <property type="component" value="Unassembled WGS sequence"/>
</dbReference>
<keyword evidence="2" id="KW-1185">Reference proteome</keyword>
<proteinExistence type="predicted"/>
<reference evidence="1 2" key="1">
    <citation type="journal article" date="2018" name="PLoS Pathog.">
        <title>Evolution of structural diversity of trichothecenes, a family of toxins produced by plant pathogenic and entomopathogenic fungi.</title>
        <authorList>
            <person name="Proctor R.H."/>
            <person name="McCormick S.P."/>
            <person name="Kim H.S."/>
            <person name="Cardoza R.E."/>
            <person name="Stanley A.M."/>
            <person name="Lindo L."/>
            <person name="Kelly A."/>
            <person name="Brown D.W."/>
            <person name="Lee T."/>
            <person name="Vaughan M.M."/>
            <person name="Alexander N.J."/>
            <person name="Busman M."/>
            <person name="Gutierrez S."/>
        </authorList>
    </citation>
    <scope>NUCLEOTIDE SEQUENCE [LARGE SCALE GENOMIC DNA]</scope>
    <source>
        <strain evidence="1 2">IBT 40837</strain>
    </source>
</reference>
<protein>
    <submittedName>
        <fullName evidence="1">Uncharacterized protein</fullName>
    </submittedName>
</protein>
<evidence type="ECO:0000313" key="1">
    <source>
        <dbReference type="EMBL" id="RFU78648.1"/>
    </source>
</evidence>
<name>A0A395NRL0_TRIAR</name>